<protein>
    <submittedName>
        <fullName evidence="2">NTPase KAP</fullName>
    </submittedName>
</protein>
<comment type="caution">
    <text evidence="2">The sequence shown here is derived from an EMBL/GenBank/DDBJ whole genome shotgun (WGS) entry which is preliminary data.</text>
</comment>
<dbReference type="Proteomes" id="UP000325438">
    <property type="component" value="Unassembled WGS sequence"/>
</dbReference>
<dbReference type="InterPro" id="IPR027417">
    <property type="entry name" value="P-loop_NTPase"/>
</dbReference>
<gene>
    <name evidence="2" type="ORF">F0170_14290</name>
</gene>
<accession>A0A5N7JUP9</accession>
<dbReference type="SUPFAM" id="SSF52540">
    <property type="entry name" value="P-loop containing nucleoside triphosphate hydrolases"/>
    <property type="match status" value="1"/>
</dbReference>
<proteinExistence type="predicted"/>
<dbReference type="InterPro" id="IPR011646">
    <property type="entry name" value="KAP_P-loop"/>
</dbReference>
<reference evidence="2 3" key="1">
    <citation type="submission" date="2019-09" db="EMBL/GenBank/DDBJ databases">
        <title>The draft genomes of Allium pathogen Pseudomonas sp.</title>
        <authorList>
            <person name="Fujikawa T."/>
            <person name="Sawada H."/>
        </authorList>
    </citation>
    <scope>NUCLEOTIDE SEQUENCE [LARGE SCALE GENOMIC DNA]</scope>
    <source>
        <strain evidence="2 3">MAFF 730085</strain>
    </source>
</reference>
<name>A0A5N7JUP9_9PSED</name>
<feature type="domain" description="KAP NTPase" evidence="1">
    <location>
        <begin position="37"/>
        <end position="339"/>
    </location>
</feature>
<dbReference type="RefSeq" id="WP_152749764.1">
    <property type="nucleotide sequence ID" value="NZ_VUBA01000084.1"/>
</dbReference>
<dbReference type="Gene3D" id="3.40.50.300">
    <property type="entry name" value="P-loop containing nucleotide triphosphate hydrolases"/>
    <property type="match status" value="1"/>
</dbReference>
<organism evidence="2 3">
    <name type="scientific">Pseudomonas kitaguniensis</name>
    <dbReference type="NCBI Taxonomy" id="2607908"/>
    <lineage>
        <taxon>Bacteria</taxon>
        <taxon>Pseudomonadati</taxon>
        <taxon>Pseudomonadota</taxon>
        <taxon>Gammaproteobacteria</taxon>
        <taxon>Pseudomonadales</taxon>
        <taxon>Pseudomonadaceae</taxon>
        <taxon>Pseudomonas</taxon>
    </lineage>
</organism>
<dbReference type="AlphaFoldDB" id="A0A5N7JUP9"/>
<evidence type="ECO:0000259" key="1">
    <source>
        <dbReference type="Pfam" id="PF07693"/>
    </source>
</evidence>
<dbReference type="Pfam" id="PF07693">
    <property type="entry name" value="KAP_NTPase"/>
    <property type="match status" value="1"/>
</dbReference>
<sequence length="477" mass="54215">MTTDVTTPSERKPIQLRFKSLQLDTNAWPCPQDLLGRNAEIENLSPVLLNAQSPLVFAIDAPWGGGKTTFFRLWQCYLSHEKKVSLYLNAWESDFAEDPLLPMLSVLDRWLSDQSNTPAVRNAWEKAKTYAPSIIKSTAVAAAKAATFGALDLDKEYEKLASELAGGSVGSLVDSFNIKQKSLERFKVQLSKALDALPEGQENLILFVDELDRCKPTYAIEVLERIKHLFDVDRLVFILAINRDQLSKSFQGGYGPAFDGSHYLRRFIDLDYHLNVVDVGAYINARIRQPDILDYFKSRHTERDDYEYGAKVLNFLAIRFKFTLRDIDQLVVRLRLILRSIPKDHFLDIPLLIPLMVLRQESPDLYHKYTANASCANEVAEFILGGPIGNVVFDHSMAVVVGYLIAAARDPYEQISVEHLITPWGDWLGQMLDKDPQEAVVRTVVEFASDARDFRRRREMQKLASSRIELVNKMDVS</sequence>
<dbReference type="EMBL" id="VUBA01000084">
    <property type="protein sequence ID" value="MPQ85046.1"/>
    <property type="molecule type" value="Genomic_DNA"/>
</dbReference>
<evidence type="ECO:0000313" key="2">
    <source>
        <dbReference type="EMBL" id="MPQ85046.1"/>
    </source>
</evidence>
<evidence type="ECO:0000313" key="3">
    <source>
        <dbReference type="Proteomes" id="UP000325438"/>
    </source>
</evidence>